<dbReference type="AlphaFoldDB" id="A0A2S1LXR8"/>
<evidence type="ECO:0000256" key="7">
    <source>
        <dbReference type="ARBA" id="ARBA00022993"/>
    </source>
</evidence>
<evidence type="ECO:0000313" key="12">
    <source>
        <dbReference type="Proteomes" id="UP000244655"/>
    </source>
</evidence>
<feature type="binding site" evidence="9">
    <location>
        <position position="75"/>
    </location>
    <ligand>
        <name>substrate</name>
    </ligand>
</feature>
<keyword evidence="2 9" id="KW-0808">Transferase</keyword>
<dbReference type="EMBL" id="CP025785">
    <property type="protein sequence ID" value="AWG43055.1"/>
    <property type="molecule type" value="Genomic_DNA"/>
</dbReference>
<comment type="similarity">
    <text evidence="9">Belongs to the bacterial CoaD family.</text>
</comment>
<evidence type="ECO:0000256" key="6">
    <source>
        <dbReference type="ARBA" id="ARBA00022842"/>
    </source>
</evidence>
<dbReference type="OrthoDB" id="9806661at2"/>
<sequence length="165" mass="18930">MRIAVFPGSFDPITWGHIEVVERASLIFDKVIVLVAKNSVKSYLLSDIERYELTCEVIASLGFSKVFVDKYDGLIVNYALANDIGFIVRGIRVFHDFEFEFERYIINKELSSAIDTVFLPSSARCLFVRSDFVKELIKNKNFDLCKFIPELVQKKLKAKFIDKGS</sequence>
<gene>
    <name evidence="9 11" type="primary">coaD</name>
    <name evidence="11" type="ORF">CR532_03675</name>
</gene>
<name>A0A2S1LXR8_9SPIR</name>
<evidence type="ECO:0000256" key="5">
    <source>
        <dbReference type="ARBA" id="ARBA00022840"/>
    </source>
</evidence>
<evidence type="ECO:0000256" key="8">
    <source>
        <dbReference type="ARBA" id="ARBA00029346"/>
    </source>
</evidence>
<comment type="function">
    <text evidence="9">Reversibly transfers an adenylyl group from ATP to 4'-phosphopantetheine, yielding dephospho-CoA (dPCoA) and pyrophosphate.</text>
</comment>
<keyword evidence="5 9" id="KW-0067">ATP-binding</keyword>
<proteinExistence type="inferred from homology"/>
<dbReference type="GO" id="GO:0005524">
    <property type="term" value="F:ATP binding"/>
    <property type="evidence" value="ECO:0007669"/>
    <property type="project" value="UniProtKB-KW"/>
</dbReference>
<feature type="binding site" evidence="9">
    <location>
        <begin position="90"/>
        <end position="92"/>
    </location>
    <ligand>
        <name>ATP</name>
        <dbReference type="ChEBI" id="CHEBI:30616"/>
    </ligand>
</feature>
<feature type="binding site" evidence="9">
    <location>
        <begin position="125"/>
        <end position="131"/>
    </location>
    <ligand>
        <name>ATP</name>
        <dbReference type="ChEBI" id="CHEBI:30616"/>
    </ligand>
</feature>
<evidence type="ECO:0000256" key="4">
    <source>
        <dbReference type="ARBA" id="ARBA00022741"/>
    </source>
</evidence>
<dbReference type="HAMAP" id="MF_00151">
    <property type="entry name" value="PPAT_bact"/>
    <property type="match status" value="1"/>
</dbReference>
<dbReference type="GO" id="GO:0004595">
    <property type="term" value="F:pantetheine-phosphate adenylyltransferase activity"/>
    <property type="evidence" value="ECO:0007669"/>
    <property type="project" value="UniProtKB-UniRule"/>
</dbReference>
<dbReference type="EC" id="2.7.7.3" evidence="9"/>
<evidence type="ECO:0000256" key="2">
    <source>
        <dbReference type="ARBA" id="ARBA00022679"/>
    </source>
</evidence>
<dbReference type="Proteomes" id="UP000244655">
    <property type="component" value="Chromosome"/>
</dbReference>
<keyword evidence="6 9" id="KW-0460">Magnesium</keyword>
<dbReference type="PANTHER" id="PTHR21342:SF1">
    <property type="entry name" value="PHOSPHOPANTETHEINE ADENYLYLTRANSFERASE"/>
    <property type="match status" value="1"/>
</dbReference>
<feature type="domain" description="Cytidyltransferase-like" evidence="10">
    <location>
        <begin position="5"/>
        <end position="133"/>
    </location>
</feature>
<comment type="pathway">
    <text evidence="9">Cofactor biosynthesis; coenzyme A biosynthesis; CoA from (R)-pantothenate: step 4/5.</text>
</comment>
<feature type="binding site" evidence="9">
    <location>
        <position position="41"/>
    </location>
    <ligand>
        <name>substrate</name>
    </ligand>
</feature>
<keyword evidence="4 9" id="KW-0547">Nucleotide-binding</keyword>
<comment type="catalytic activity">
    <reaction evidence="8 9">
        <text>(R)-4'-phosphopantetheine + ATP + H(+) = 3'-dephospho-CoA + diphosphate</text>
        <dbReference type="Rhea" id="RHEA:19801"/>
        <dbReference type="ChEBI" id="CHEBI:15378"/>
        <dbReference type="ChEBI" id="CHEBI:30616"/>
        <dbReference type="ChEBI" id="CHEBI:33019"/>
        <dbReference type="ChEBI" id="CHEBI:57328"/>
        <dbReference type="ChEBI" id="CHEBI:61723"/>
        <dbReference type="EC" id="2.7.7.3"/>
    </reaction>
</comment>
<dbReference type="InterPro" id="IPR004821">
    <property type="entry name" value="Cyt_trans-like"/>
</dbReference>
<keyword evidence="3 9" id="KW-0548">Nucleotidyltransferase</keyword>
<dbReference type="InterPro" id="IPR001980">
    <property type="entry name" value="PPAT"/>
</dbReference>
<protein>
    <recommendedName>
        <fullName evidence="9">Phosphopantetheine adenylyltransferase</fullName>
        <ecNumber evidence="9">2.7.7.3</ecNumber>
    </recommendedName>
    <alternativeName>
        <fullName evidence="9">Dephospho-CoA pyrophosphorylase</fullName>
    </alternativeName>
    <alternativeName>
        <fullName evidence="9">Pantetheine-phosphate adenylyltransferase</fullName>
        <shortName evidence="9">PPAT</shortName>
    </alternativeName>
</protein>
<evidence type="ECO:0000256" key="9">
    <source>
        <dbReference type="HAMAP-Rule" id="MF_00151"/>
    </source>
</evidence>
<feature type="binding site" evidence="9">
    <location>
        <position position="9"/>
    </location>
    <ligand>
        <name>substrate</name>
    </ligand>
</feature>
<dbReference type="Gene3D" id="3.40.50.620">
    <property type="entry name" value="HUPs"/>
    <property type="match status" value="1"/>
</dbReference>
<feature type="site" description="Transition state stabilizer" evidence="9">
    <location>
        <position position="17"/>
    </location>
</feature>
<keyword evidence="7 9" id="KW-0173">Coenzyme A biosynthesis</keyword>
<dbReference type="GO" id="GO:0015937">
    <property type="term" value="P:coenzyme A biosynthetic process"/>
    <property type="evidence" value="ECO:0007669"/>
    <property type="project" value="UniProtKB-UniRule"/>
</dbReference>
<evidence type="ECO:0000313" key="11">
    <source>
        <dbReference type="EMBL" id="AWG43055.1"/>
    </source>
</evidence>
<dbReference type="SUPFAM" id="SSF52374">
    <property type="entry name" value="Nucleotidylyl transferase"/>
    <property type="match status" value="1"/>
</dbReference>
<dbReference type="PANTHER" id="PTHR21342">
    <property type="entry name" value="PHOSPHOPANTETHEINE ADENYLYLTRANSFERASE"/>
    <property type="match status" value="1"/>
</dbReference>
<evidence type="ECO:0000259" key="10">
    <source>
        <dbReference type="Pfam" id="PF01467"/>
    </source>
</evidence>
<dbReference type="RefSeq" id="WP_108729454.1">
    <property type="nucleotide sequence ID" value="NZ_CP025785.1"/>
</dbReference>
<feature type="binding site" evidence="9">
    <location>
        <position position="100"/>
    </location>
    <ligand>
        <name>ATP</name>
        <dbReference type="ChEBI" id="CHEBI:30616"/>
    </ligand>
</feature>
<keyword evidence="12" id="KW-1185">Reference proteome</keyword>
<accession>A0A2S1LXR8</accession>
<evidence type="ECO:0000256" key="3">
    <source>
        <dbReference type="ARBA" id="ARBA00022695"/>
    </source>
</evidence>
<dbReference type="NCBIfam" id="TIGR01510">
    <property type="entry name" value="coaD_prev_kdtB"/>
    <property type="match status" value="1"/>
</dbReference>
<comment type="subcellular location">
    <subcellularLocation>
        <location evidence="9">Cytoplasm</location>
    </subcellularLocation>
</comment>
<dbReference type="UniPathway" id="UPA00241">
    <property type="reaction ID" value="UER00355"/>
</dbReference>
<feature type="binding site" evidence="9">
    <location>
        <position position="17"/>
    </location>
    <ligand>
        <name>ATP</name>
        <dbReference type="ChEBI" id="CHEBI:30616"/>
    </ligand>
</feature>
<evidence type="ECO:0000256" key="1">
    <source>
        <dbReference type="ARBA" id="ARBA00022490"/>
    </source>
</evidence>
<reference evidence="11 12" key="1">
    <citation type="submission" date="2018-01" db="EMBL/GenBank/DDBJ databases">
        <title>Genome sequence of Borrelia tachyglossi.</title>
        <authorList>
            <person name="Gofton A.W."/>
        </authorList>
    </citation>
    <scope>NUCLEOTIDE SEQUENCE [LARGE SCALE GENOMIC DNA]</scope>
    <source>
        <strain evidence="11 12">Bc-F10-1268</strain>
    </source>
</reference>
<organism evidence="11 12">
    <name type="scientific">Candidatus Borreliella tachyglossi</name>
    <dbReference type="NCBI Taxonomy" id="1964448"/>
    <lineage>
        <taxon>Bacteria</taxon>
        <taxon>Pseudomonadati</taxon>
        <taxon>Spirochaetota</taxon>
        <taxon>Spirochaetia</taxon>
        <taxon>Spirochaetales</taxon>
        <taxon>Borreliaceae</taxon>
        <taxon>Borreliella</taxon>
    </lineage>
</organism>
<feature type="binding site" evidence="9">
    <location>
        <position position="89"/>
    </location>
    <ligand>
        <name>substrate</name>
    </ligand>
</feature>
<keyword evidence="1 9" id="KW-0963">Cytoplasm</keyword>
<dbReference type="Pfam" id="PF01467">
    <property type="entry name" value="CTP_transf_like"/>
    <property type="match status" value="1"/>
</dbReference>
<dbReference type="GO" id="GO:0005737">
    <property type="term" value="C:cytoplasm"/>
    <property type="evidence" value="ECO:0007669"/>
    <property type="project" value="UniProtKB-SubCell"/>
</dbReference>
<comment type="subunit">
    <text evidence="9">Homohexamer.</text>
</comment>
<dbReference type="PRINTS" id="PR01020">
    <property type="entry name" value="LPSBIOSNTHSS"/>
</dbReference>
<feature type="binding site" evidence="9">
    <location>
        <begin position="9"/>
        <end position="10"/>
    </location>
    <ligand>
        <name>ATP</name>
        <dbReference type="ChEBI" id="CHEBI:30616"/>
    </ligand>
</feature>
<dbReference type="InterPro" id="IPR014729">
    <property type="entry name" value="Rossmann-like_a/b/a_fold"/>
</dbReference>
<dbReference type="NCBIfam" id="TIGR00125">
    <property type="entry name" value="cyt_tran_rel"/>
    <property type="match status" value="1"/>
</dbReference>
<comment type="cofactor">
    <cofactor evidence="9">
        <name>Mg(2+)</name>
        <dbReference type="ChEBI" id="CHEBI:18420"/>
    </cofactor>
</comment>